<dbReference type="PANTHER" id="PTHR31286:SF167">
    <property type="entry name" value="OS09G0268800 PROTEIN"/>
    <property type="match status" value="1"/>
</dbReference>
<comment type="caution">
    <text evidence="3">The sequence shown here is derived from an EMBL/GenBank/DDBJ whole genome shotgun (WGS) entry which is preliminary data.</text>
</comment>
<feature type="region of interest" description="Disordered" evidence="1">
    <location>
        <begin position="399"/>
        <end position="419"/>
    </location>
</feature>
<dbReference type="PANTHER" id="PTHR31286">
    <property type="entry name" value="GLYCINE-RICH CELL WALL STRUCTURAL PROTEIN 1.8-LIKE"/>
    <property type="match status" value="1"/>
</dbReference>
<gene>
    <name evidence="3" type="ORF">EPI10_014451</name>
</gene>
<evidence type="ECO:0000313" key="4">
    <source>
        <dbReference type="Proteomes" id="UP000325315"/>
    </source>
</evidence>
<dbReference type="EMBL" id="SMMG02000006">
    <property type="protein sequence ID" value="KAA3468577.1"/>
    <property type="molecule type" value="Genomic_DNA"/>
</dbReference>
<feature type="compositionally biased region" description="Low complexity" evidence="1">
    <location>
        <begin position="400"/>
        <end position="411"/>
    </location>
</feature>
<dbReference type="AlphaFoldDB" id="A0A5B6VHQ8"/>
<feature type="domain" description="DUF4283" evidence="2">
    <location>
        <begin position="36"/>
        <end position="110"/>
    </location>
</feature>
<feature type="compositionally biased region" description="Basic and acidic residues" evidence="1">
    <location>
        <begin position="355"/>
        <end position="367"/>
    </location>
</feature>
<protein>
    <submittedName>
        <fullName evidence="3">Zinc finger, CCHC-type-like protein</fullName>
    </submittedName>
</protein>
<proteinExistence type="predicted"/>
<keyword evidence="4" id="KW-1185">Reference proteome</keyword>
<organism evidence="3 4">
    <name type="scientific">Gossypium australe</name>
    <dbReference type="NCBI Taxonomy" id="47621"/>
    <lineage>
        <taxon>Eukaryota</taxon>
        <taxon>Viridiplantae</taxon>
        <taxon>Streptophyta</taxon>
        <taxon>Embryophyta</taxon>
        <taxon>Tracheophyta</taxon>
        <taxon>Spermatophyta</taxon>
        <taxon>Magnoliopsida</taxon>
        <taxon>eudicotyledons</taxon>
        <taxon>Gunneridae</taxon>
        <taxon>Pentapetalae</taxon>
        <taxon>rosids</taxon>
        <taxon>malvids</taxon>
        <taxon>Malvales</taxon>
        <taxon>Malvaceae</taxon>
        <taxon>Malvoideae</taxon>
        <taxon>Gossypium</taxon>
    </lineage>
</organism>
<reference evidence="3" key="1">
    <citation type="submission" date="2019-08" db="EMBL/GenBank/DDBJ databases">
        <authorList>
            <person name="Liu F."/>
        </authorList>
    </citation>
    <scope>NUCLEOTIDE SEQUENCE [LARGE SCALE GENOMIC DNA]</scope>
    <source>
        <strain evidence="3">PA1801</strain>
        <tissue evidence="3">Leaf</tissue>
    </source>
</reference>
<dbReference type="InterPro" id="IPR025558">
    <property type="entry name" value="DUF4283"/>
</dbReference>
<name>A0A5B6VHQ8_9ROSI</name>
<sequence length="419" mass="47667">MEESSGVERESGEEISLLAEELIQLSIKKSLVEPNVKPTLICSVWMKKSFNTESFKAQLKSILKTKKKFEIQVVGQNLFSIVFDLEEDLKSIMEGRPWLFRKYLILFDRLRDLVERDQIRLTSSPYWNKIGTCPPEFDKKDLMHAIGSTFESIIRSEIKDDICRFMVNLDVQKPLRRGIFVASENSVKSWIPFKFKKLPLVCFGYGRMDHGLNDCSLKSPAEKDKIRDDPPYTIALKAKSKVVGKESIKFNAFIKKVGPQHVYIGKSKEQNGQEEEVESIVLPGILLGGKKLTSWDEGLKEQEGDSVETKIDMLQEVNNKGDKCLKDTKMSKRRRLVVTNQTNHSTHGGARIKRKCPEERNEEGKPVEVREDGVKMSKNNILLEKTDESIKIMCVDGEQSSALNNSRSAASFGLADRTQ</sequence>
<dbReference type="InterPro" id="IPR040256">
    <property type="entry name" value="At4g02000-like"/>
</dbReference>
<evidence type="ECO:0000313" key="3">
    <source>
        <dbReference type="EMBL" id="KAA3468577.1"/>
    </source>
</evidence>
<dbReference type="Pfam" id="PF14111">
    <property type="entry name" value="DUF4283"/>
    <property type="match status" value="1"/>
</dbReference>
<evidence type="ECO:0000256" key="1">
    <source>
        <dbReference type="SAM" id="MobiDB-lite"/>
    </source>
</evidence>
<feature type="region of interest" description="Disordered" evidence="1">
    <location>
        <begin position="342"/>
        <end position="367"/>
    </location>
</feature>
<evidence type="ECO:0000259" key="2">
    <source>
        <dbReference type="Pfam" id="PF14111"/>
    </source>
</evidence>
<dbReference type="Proteomes" id="UP000325315">
    <property type="component" value="Unassembled WGS sequence"/>
</dbReference>
<accession>A0A5B6VHQ8</accession>
<dbReference type="OrthoDB" id="1737333at2759"/>